<dbReference type="Proteomes" id="UP000635477">
    <property type="component" value="Unassembled WGS sequence"/>
</dbReference>
<keyword evidence="3" id="KW-1185">Reference proteome</keyword>
<evidence type="ECO:0000313" key="3">
    <source>
        <dbReference type="Proteomes" id="UP000635477"/>
    </source>
</evidence>
<evidence type="ECO:0000313" key="2">
    <source>
        <dbReference type="EMBL" id="KAF4970816.1"/>
    </source>
</evidence>
<protein>
    <submittedName>
        <fullName evidence="2">Uncharacterized protein</fullName>
    </submittedName>
</protein>
<reference evidence="2" key="1">
    <citation type="journal article" date="2020" name="BMC Genomics">
        <title>Correction to: Identification and distribution of gene clusters required for synthesis of sphingolipid metabolism inhibitors in diverse species of the filamentous fungus Fusarium.</title>
        <authorList>
            <person name="Kim H.S."/>
            <person name="Lohmar J.M."/>
            <person name="Busman M."/>
            <person name="Brown D.W."/>
            <person name="Naumann T.A."/>
            <person name="Divon H.H."/>
            <person name="Lysoe E."/>
            <person name="Uhlig S."/>
            <person name="Proctor R.H."/>
        </authorList>
    </citation>
    <scope>NUCLEOTIDE SEQUENCE</scope>
    <source>
        <strain evidence="2">NRRL 22465</strain>
    </source>
</reference>
<feature type="compositionally biased region" description="Low complexity" evidence="1">
    <location>
        <begin position="43"/>
        <end position="53"/>
    </location>
</feature>
<dbReference type="EMBL" id="JABEYC010000997">
    <property type="protein sequence ID" value="KAF4970816.1"/>
    <property type="molecule type" value="Genomic_DNA"/>
</dbReference>
<comment type="caution">
    <text evidence="2">The sequence shown here is derived from an EMBL/GenBank/DDBJ whole genome shotgun (WGS) entry which is preliminary data.</text>
</comment>
<feature type="compositionally biased region" description="Basic and acidic residues" evidence="1">
    <location>
        <begin position="54"/>
        <end position="63"/>
    </location>
</feature>
<proteinExistence type="predicted"/>
<evidence type="ECO:0000256" key="1">
    <source>
        <dbReference type="SAM" id="MobiDB-lite"/>
    </source>
</evidence>
<organism evidence="2 3">
    <name type="scientific">Fusarium zealandicum</name>
    <dbReference type="NCBI Taxonomy" id="1053134"/>
    <lineage>
        <taxon>Eukaryota</taxon>
        <taxon>Fungi</taxon>
        <taxon>Dikarya</taxon>
        <taxon>Ascomycota</taxon>
        <taxon>Pezizomycotina</taxon>
        <taxon>Sordariomycetes</taxon>
        <taxon>Hypocreomycetidae</taxon>
        <taxon>Hypocreales</taxon>
        <taxon>Nectriaceae</taxon>
        <taxon>Fusarium</taxon>
        <taxon>Fusarium staphyleae species complex</taxon>
    </lineage>
</organism>
<reference evidence="2" key="2">
    <citation type="submission" date="2020-05" db="EMBL/GenBank/DDBJ databases">
        <authorList>
            <person name="Kim H.-S."/>
            <person name="Proctor R.H."/>
            <person name="Brown D.W."/>
        </authorList>
    </citation>
    <scope>NUCLEOTIDE SEQUENCE</scope>
    <source>
        <strain evidence="2">NRRL 22465</strain>
    </source>
</reference>
<feature type="region of interest" description="Disordered" evidence="1">
    <location>
        <begin position="31"/>
        <end position="69"/>
    </location>
</feature>
<gene>
    <name evidence="2" type="ORF">FZEAL_9966</name>
</gene>
<name>A0A8H4XE25_9HYPO</name>
<accession>A0A8H4XE25</accession>
<sequence>MRQTMMHPALFHQARSLAVFADAALNLQLPARSSSEGGGWSPGGVSVAVGDSPSPRRDPERPCHPWAQSRDAAPERCDAACCGSVVVCERASEPGSRMIFARVKTSSALKTPKAMQTWIL</sequence>
<dbReference type="AlphaFoldDB" id="A0A8H4XE25"/>